<keyword evidence="4" id="KW-1185">Reference proteome</keyword>
<feature type="compositionally biased region" description="Basic and acidic residues" evidence="1">
    <location>
        <begin position="192"/>
        <end position="208"/>
    </location>
</feature>
<evidence type="ECO:0000313" key="4">
    <source>
        <dbReference type="Proteomes" id="UP001158576"/>
    </source>
</evidence>
<feature type="region of interest" description="Disordered" evidence="1">
    <location>
        <begin position="184"/>
        <end position="208"/>
    </location>
</feature>
<gene>
    <name evidence="3" type="ORF">OKIOD_LOCUS11789</name>
</gene>
<proteinExistence type="predicted"/>
<name>A0ABN7SWS7_OIKDI</name>
<dbReference type="Gene3D" id="2.20.70.10">
    <property type="match status" value="1"/>
</dbReference>
<feature type="compositionally biased region" description="Low complexity" evidence="1">
    <location>
        <begin position="60"/>
        <end position="72"/>
    </location>
</feature>
<evidence type="ECO:0000256" key="1">
    <source>
        <dbReference type="SAM" id="MobiDB-lite"/>
    </source>
</evidence>
<feature type="domain" description="WW" evidence="2">
    <location>
        <begin position="14"/>
        <end position="42"/>
    </location>
</feature>
<dbReference type="EMBL" id="OU015566">
    <property type="protein sequence ID" value="CAG5106841.1"/>
    <property type="molecule type" value="Genomic_DNA"/>
</dbReference>
<sequence>MKLPSRVERKCGEWCEVKSKTKDKKYYLNIRTKETTWKKPPDWNDQIADSIGASRKILKDSPSLSTDSSSQDVPAAHPAQSTPVGSTRYSRASPPSKKRKHNKHRKSKSSRKSESPQRINSSLYSSNISTSSSSKTIPSPNVQSVETHIQKTESSDQSKLDELIHPLKSSLKNLPAPIPSSVLLDPLSIKPSPEEQEKQKQREQEIERTYSSKRLKIQQLERRHRLVKQLPENSAPDNETVLRQSQKFVNESIPSRMQELIYNKKEKQADFYSRENTRNDQIMSEKRGEIAQVRHILRNRTFFIESTDGFCSLQKKRSEALMLSSFSFSSLSSPAQSKDKVS</sequence>
<reference evidence="3 4" key="1">
    <citation type="submission" date="2021-04" db="EMBL/GenBank/DDBJ databases">
        <authorList>
            <person name="Bliznina A."/>
        </authorList>
    </citation>
    <scope>NUCLEOTIDE SEQUENCE [LARGE SCALE GENOMIC DNA]</scope>
</reference>
<dbReference type="CDD" id="cd00201">
    <property type="entry name" value="WW"/>
    <property type="match status" value="1"/>
</dbReference>
<dbReference type="InterPro" id="IPR001202">
    <property type="entry name" value="WW_dom"/>
</dbReference>
<feature type="compositionally biased region" description="Polar residues" evidence="1">
    <location>
        <begin position="79"/>
        <end position="90"/>
    </location>
</feature>
<dbReference type="Pfam" id="PF00397">
    <property type="entry name" value="WW"/>
    <property type="match status" value="1"/>
</dbReference>
<evidence type="ECO:0000313" key="3">
    <source>
        <dbReference type="EMBL" id="CAG5106841.1"/>
    </source>
</evidence>
<evidence type="ECO:0000259" key="2">
    <source>
        <dbReference type="PROSITE" id="PS50020"/>
    </source>
</evidence>
<dbReference type="PROSITE" id="PS01159">
    <property type="entry name" value="WW_DOMAIN_1"/>
    <property type="match status" value="1"/>
</dbReference>
<feature type="compositionally biased region" description="Basic residues" evidence="1">
    <location>
        <begin position="96"/>
        <end position="110"/>
    </location>
</feature>
<protein>
    <submittedName>
        <fullName evidence="3">Oidioi.mRNA.OKI2018_I69.chr1.g3024.t1.cds</fullName>
    </submittedName>
</protein>
<dbReference type="SUPFAM" id="SSF51045">
    <property type="entry name" value="WW domain"/>
    <property type="match status" value="1"/>
</dbReference>
<feature type="compositionally biased region" description="Low complexity" evidence="1">
    <location>
        <begin position="119"/>
        <end position="141"/>
    </location>
</feature>
<organism evidence="3 4">
    <name type="scientific">Oikopleura dioica</name>
    <name type="common">Tunicate</name>
    <dbReference type="NCBI Taxonomy" id="34765"/>
    <lineage>
        <taxon>Eukaryota</taxon>
        <taxon>Metazoa</taxon>
        <taxon>Chordata</taxon>
        <taxon>Tunicata</taxon>
        <taxon>Appendicularia</taxon>
        <taxon>Copelata</taxon>
        <taxon>Oikopleuridae</taxon>
        <taxon>Oikopleura</taxon>
    </lineage>
</organism>
<dbReference type="PROSITE" id="PS50020">
    <property type="entry name" value="WW_DOMAIN_2"/>
    <property type="match status" value="1"/>
</dbReference>
<dbReference type="InterPro" id="IPR036020">
    <property type="entry name" value="WW_dom_sf"/>
</dbReference>
<dbReference type="Proteomes" id="UP001158576">
    <property type="component" value="Chromosome 1"/>
</dbReference>
<accession>A0ABN7SWS7</accession>
<feature type="compositionally biased region" description="Basic and acidic residues" evidence="1">
    <location>
        <begin position="148"/>
        <end position="161"/>
    </location>
</feature>
<feature type="region of interest" description="Disordered" evidence="1">
    <location>
        <begin position="54"/>
        <end position="161"/>
    </location>
</feature>